<keyword evidence="1" id="KW-0472">Membrane</keyword>
<evidence type="ECO:0000313" key="5">
    <source>
        <dbReference type="Proteomes" id="UP000295709"/>
    </source>
</evidence>
<sequence length="216" mass="25363">MRKKFFYASLVIIVTVISYVAYKSIVFSKYSSKLEVSKLKPEINLENLLNAPNLKVEYLKSFSYDKKWIGFNGIVDNKYYITVTKLGRINSNLKLNKIDKNFDKNDVIGFPPIDIDEQVSRYIDPFSYPFNIKEIGYYLDGKELQILNNQFTEIIFKGNYLNISFNNKNKKDFGFITPNEEMSVSFINYNNELYAINTKIYKNYSFKSLHSLINKE</sequence>
<proteinExistence type="predicted"/>
<evidence type="ECO:0000313" key="3">
    <source>
        <dbReference type="EMBL" id="TDX95722.1"/>
    </source>
</evidence>
<name>A0A3N0W2Z7_9FLAO</name>
<keyword evidence="1" id="KW-1133">Transmembrane helix</keyword>
<dbReference type="Proteomes" id="UP000295709">
    <property type="component" value="Unassembled WGS sequence"/>
</dbReference>
<organism evidence="2 4">
    <name type="scientific">Chryseobacterium daecheongense</name>
    <dbReference type="NCBI Taxonomy" id="192389"/>
    <lineage>
        <taxon>Bacteria</taxon>
        <taxon>Pseudomonadati</taxon>
        <taxon>Bacteroidota</taxon>
        <taxon>Flavobacteriia</taxon>
        <taxon>Flavobacteriales</taxon>
        <taxon>Weeksellaceae</taxon>
        <taxon>Chryseobacterium group</taxon>
        <taxon>Chryseobacterium</taxon>
    </lineage>
</organism>
<evidence type="ECO:0000313" key="2">
    <source>
        <dbReference type="EMBL" id="ROH99382.1"/>
    </source>
</evidence>
<dbReference type="Proteomes" id="UP000269375">
    <property type="component" value="Unassembled WGS sequence"/>
</dbReference>
<feature type="transmembrane region" description="Helical" evidence="1">
    <location>
        <begin position="5"/>
        <end position="22"/>
    </location>
</feature>
<reference evidence="3 5" key="2">
    <citation type="submission" date="2019-03" db="EMBL/GenBank/DDBJ databases">
        <title>Genomic Encyclopedia of Archaeal and Bacterial Type Strains, Phase II (KMG-II): from individual species to whole genera.</title>
        <authorList>
            <person name="Goeker M."/>
        </authorList>
    </citation>
    <scope>NUCLEOTIDE SEQUENCE [LARGE SCALE GENOMIC DNA]</scope>
    <source>
        <strain evidence="3 5">DSM 15235</strain>
    </source>
</reference>
<evidence type="ECO:0000256" key="1">
    <source>
        <dbReference type="SAM" id="Phobius"/>
    </source>
</evidence>
<dbReference type="RefSeq" id="WP_123261096.1">
    <property type="nucleotide sequence ID" value="NZ_RJTX01000001.1"/>
</dbReference>
<dbReference type="OrthoDB" id="1277597at2"/>
<keyword evidence="1" id="KW-0812">Transmembrane</keyword>
<keyword evidence="5" id="KW-1185">Reference proteome</keyword>
<accession>A0A3N0W2Z7</accession>
<protein>
    <submittedName>
        <fullName evidence="2">Uncharacterized protein</fullName>
    </submittedName>
</protein>
<reference evidence="2 4" key="1">
    <citation type="submission" date="2018-11" db="EMBL/GenBank/DDBJ databases">
        <title>Proposal to divide the Flavobacteriaceae and reorganize its genera based on Amino Acid Identity values calculated from whole genome sequences.</title>
        <authorList>
            <person name="Nicholson A.C."/>
            <person name="Gulvik C.A."/>
            <person name="Whitney A.M."/>
            <person name="Humrighouse B.W."/>
            <person name="Bell M."/>
            <person name="Holmes B."/>
            <person name="Steigerwalt A."/>
            <person name="Villarma A."/>
            <person name="Sheth M."/>
            <person name="Batra D."/>
            <person name="Pryor J."/>
            <person name="Bernardet J.-F."/>
            <person name="Hugo C."/>
            <person name="Kampfer P."/>
            <person name="Newman J."/>
            <person name="Mcquiston J.R."/>
        </authorList>
    </citation>
    <scope>NUCLEOTIDE SEQUENCE [LARGE SCALE GENOMIC DNA]</scope>
    <source>
        <strain evidence="2 4">DSM 15235</strain>
    </source>
</reference>
<evidence type="ECO:0000313" key="4">
    <source>
        <dbReference type="Proteomes" id="UP000269375"/>
    </source>
</evidence>
<gene>
    <name evidence="3" type="ORF">BCF50_1505</name>
    <name evidence="2" type="ORF">EGI05_00345</name>
</gene>
<dbReference type="AlphaFoldDB" id="A0A3N0W2Z7"/>
<dbReference type="EMBL" id="SOQW01000001">
    <property type="protein sequence ID" value="TDX95722.1"/>
    <property type="molecule type" value="Genomic_DNA"/>
</dbReference>
<comment type="caution">
    <text evidence="2">The sequence shown here is derived from an EMBL/GenBank/DDBJ whole genome shotgun (WGS) entry which is preliminary data.</text>
</comment>
<dbReference type="EMBL" id="RJTX01000001">
    <property type="protein sequence ID" value="ROH99382.1"/>
    <property type="molecule type" value="Genomic_DNA"/>
</dbReference>